<dbReference type="EMBL" id="LNXV01000036">
    <property type="protein sequence ID" value="KTC77119.1"/>
    <property type="molecule type" value="Genomic_DNA"/>
</dbReference>
<accession>A0A0W0S0U6</accession>
<evidence type="ECO:0000313" key="2">
    <source>
        <dbReference type="EMBL" id="KTC77119.1"/>
    </source>
</evidence>
<dbReference type="PANTHER" id="PTHR40031">
    <property type="entry name" value="HYPOTHETICAL MEMBRANE SPANNING PROTEIN"/>
    <property type="match status" value="1"/>
</dbReference>
<reference evidence="2 3" key="1">
    <citation type="submission" date="2015-11" db="EMBL/GenBank/DDBJ databases">
        <title>Genomic analysis of 38 Legionella species identifies large and diverse effector repertoires.</title>
        <authorList>
            <person name="Burstein D."/>
            <person name="Amaro F."/>
            <person name="Zusman T."/>
            <person name="Lifshitz Z."/>
            <person name="Cohen O."/>
            <person name="Gilbert J.A."/>
            <person name="Pupko T."/>
            <person name="Shuman H.A."/>
            <person name="Segal G."/>
        </authorList>
    </citation>
    <scope>NUCLEOTIDE SEQUENCE [LARGE SCALE GENOMIC DNA]</scope>
    <source>
        <strain evidence="2 3">ATCC 43878</strain>
    </source>
</reference>
<dbReference type="InterPro" id="IPR053170">
    <property type="entry name" value="Transcription_regulator"/>
</dbReference>
<dbReference type="PATRIC" id="fig|29422.6.peg.3408"/>
<dbReference type="OrthoDB" id="9781927at2"/>
<dbReference type="STRING" id="29422.Lbru_3226"/>
<dbReference type="PANTHER" id="PTHR40031:SF1">
    <property type="entry name" value="MEMBRANE-BOUND METAL-DEPENDENT HYDROLASE"/>
    <property type="match status" value="1"/>
</dbReference>
<evidence type="ECO:0000313" key="3">
    <source>
        <dbReference type="Proteomes" id="UP000054742"/>
    </source>
</evidence>
<gene>
    <name evidence="2" type="ORF">Lbru_3226</name>
</gene>
<feature type="transmembrane region" description="Helical" evidence="1">
    <location>
        <begin position="24"/>
        <end position="43"/>
    </location>
</feature>
<sequence length="317" mass="36026">MDPITQGALGAACAQVVLHKQDKYNAWIVGGLAGMAADLDVLINSSKDPLLFFFYHRHFTHSLMFIPIGAALVTLFLTLFKRFRQHKRLTFLAALIGYGTHGLLDTCTNYGTVLYWPFTNTRVHWDLISIIDPFFTFPLVLGLVWTKVHDSRKGVAIGLILASFFLLVNSFQHYRAIEAVQTFAEKNHLKLEKLRVFPKMSSSITWRGVSLINNYFLAFNVTAPFLQKAKVSIAAKYQLAQSSNLPKYVKESPLFLKDFSIFNWFTGGYLILVKSEPLILADGRFLMDDDPTISLWGIQFSQSQPVVYRLNFINLEE</sequence>
<proteinExistence type="predicted"/>
<keyword evidence="1" id="KW-0812">Transmembrane</keyword>
<evidence type="ECO:0000256" key="1">
    <source>
        <dbReference type="SAM" id="Phobius"/>
    </source>
</evidence>
<dbReference type="Pfam" id="PF04307">
    <property type="entry name" value="YdjM"/>
    <property type="match status" value="1"/>
</dbReference>
<feature type="transmembrane region" description="Helical" evidence="1">
    <location>
        <begin position="154"/>
        <end position="171"/>
    </location>
</feature>
<organism evidence="2 3">
    <name type="scientific">Legionella brunensis</name>
    <dbReference type="NCBI Taxonomy" id="29422"/>
    <lineage>
        <taxon>Bacteria</taxon>
        <taxon>Pseudomonadati</taxon>
        <taxon>Pseudomonadota</taxon>
        <taxon>Gammaproteobacteria</taxon>
        <taxon>Legionellales</taxon>
        <taxon>Legionellaceae</taxon>
        <taxon>Legionella</taxon>
    </lineage>
</organism>
<keyword evidence="1" id="KW-1133">Transmembrane helix</keyword>
<feature type="transmembrane region" description="Helical" evidence="1">
    <location>
        <begin position="63"/>
        <end position="80"/>
    </location>
</feature>
<dbReference type="AlphaFoldDB" id="A0A0W0S0U6"/>
<name>A0A0W0S0U6_9GAMM</name>
<feature type="transmembrane region" description="Helical" evidence="1">
    <location>
        <begin position="127"/>
        <end position="145"/>
    </location>
</feature>
<protein>
    <submittedName>
        <fullName evidence="2">Integral membrane protein</fullName>
    </submittedName>
</protein>
<dbReference type="RefSeq" id="WP_058443163.1">
    <property type="nucleotide sequence ID" value="NZ_CAAAHU010000008.1"/>
</dbReference>
<keyword evidence="3" id="KW-1185">Reference proteome</keyword>
<dbReference type="Proteomes" id="UP000054742">
    <property type="component" value="Unassembled WGS sequence"/>
</dbReference>
<keyword evidence="1" id="KW-0472">Membrane</keyword>
<feature type="transmembrane region" description="Helical" evidence="1">
    <location>
        <begin position="92"/>
        <end position="115"/>
    </location>
</feature>
<comment type="caution">
    <text evidence="2">The sequence shown here is derived from an EMBL/GenBank/DDBJ whole genome shotgun (WGS) entry which is preliminary data.</text>
</comment>
<dbReference type="InterPro" id="IPR007404">
    <property type="entry name" value="YdjM-like"/>
</dbReference>